<dbReference type="Gene3D" id="3.40.50.1980">
    <property type="entry name" value="Nitrogenase molybdenum iron protein domain"/>
    <property type="match status" value="2"/>
</dbReference>
<dbReference type="PANTHER" id="PTHR30535:SF34">
    <property type="entry name" value="MOLYBDATE-BINDING PROTEIN MOLA"/>
    <property type="match status" value="1"/>
</dbReference>
<evidence type="ECO:0000313" key="3">
    <source>
        <dbReference type="Proteomes" id="UP001595444"/>
    </source>
</evidence>
<dbReference type="PROSITE" id="PS50983">
    <property type="entry name" value="FE_B12_PBP"/>
    <property type="match status" value="1"/>
</dbReference>
<dbReference type="RefSeq" id="WP_194213562.1">
    <property type="nucleotide sequence ID" value="NZ_CP061205.1"/>
</dbReference>
<evidence type="ECO:0000259" key="1">
    <source>
        <dbReference type="PROSITE" id="PS50983"/>
    </source>
</evidence>
<accession>A0ABV7D6Q0</accession>
<dbReference type="Pfam" id="PF01497">
    <property type="entry name" value="Peripla_BP_2"/>
    <property type="match status" value="1"/>
</dbReference>
<dbReference type="InterPro" id="IPR002491">
    <property type="entry name" value="ABC_transptr_periplasmic_BD"/>
</dbReference>
<dbReference type="Proteomes" id="UP001595444">
    <property type="component" value="Unassembled WGS sequence"/>
</dbReference>
<reference evidence="3" key="1">
    <citation type="journal article" date="2019" name="Int. J. Syst. Evol. Microbiol.">
        <title>The Global Catalogue of Microorganisms (GCM) 10K type strain sequencing project: providing services to taxonomists for standard genome sequencing and annotation.</title>
        <authorList>
            <consortium name="The Broad Institute Genomics Platform"/>
            <consortium name="The Broad Institute Genome Sequencing Center for Infectious Disease"/>
            <person name="Wu L."/>
            <person name="Ma J."/>
        </authorList>
    </citation>
    <scope>NUCLEOTIDE SEQUENCE [LARGE SCALE GENOMIC DNA]</scope>
    <source>
        <strain evidence="3">KCTC 62164</strain>
    </source>
</reference>
<keyword evidence="3" id="KW-1185">Reference proteome</keyword>
<feature type="domain" description="Fe/B12 periplasmic-binding" evidence="1">
    <location>
        <begin position="38"/>
        <end position="294"/>
    </location>
</feature>
<dbReference type="InterPro" id="IPR050902">
    <property type="entry name" value="ABC_Transporter_SBP"/>
</dbReference>
<comment type="caution">
    <text evidence="2">The sequence shown here is derived from an EMBL/GenBank/DDBJ whole genome shotgun (WGS) entry which is preliminary data.</text>
</comment>
<evidence type="ECO:0000313" key="2">
    <source>
        <dbReference type="EMBL" id="MFC3052791.1"/>
    </source>
</evidence>
<gene>
    <name evidence="2" type="ORF">ACFOKA_12825</name>
</gene>
<organism evidence="2 3">
    <name type="scientific">Kordiimonas pumila</name>
    <dbReference type="NCBI Taxonomy" id="2161677"/>
    <lineage>
        <taxon>Bacteria</taxon>
        <taxon>Pseudomonadati</taxon>
        <taxon>Pseudomonadota</taxon>
        <taxon>Alphaproteobacteria</taxon>
        <taxon>Kordiimonadales</taxon>
        <taxon>Kordiimonadaceae</taxon>
        <taxon>Kordiimonas</taxon>
    </lineage>
</organism>
<dbReference type="PANTHER" id="PTHR30535">
    <property type="entry name" value="VITAMIN B12-BINDING PROTEIN"/>
    <property type="match status" value="1"/>
</dbReference>
<name>A0ABV7D6Q0_9PROT</name>
<protein>
    <submittedName>
        <fullName evidence="2">ABC transporter substrate-binding protein</fullName>
    </submittedName>
</protein>
<dbReference type="SUPFAM" id="SSF53807">
    <property type="entry name" value="Helical backbone' metal receptor"/>
    <property type="match status" value="1"/>
</dbReference>
<proteinExistence type="predicted"/>
<sequence length="294" mass="31690">MGASALHKHFYPSKGIWGRFAASILSICLITGPLYAGGFVSLDRCADQFVLALADRTDIQAVSFEAADNRSFYEEAAYGLPVVGGSLEEAISIKPDLVLLTYRGGPRAVAVLNQVGIAAYMPPYAGSLDESLGVLMDVGRLLGAETRAGELQQNYRKRYQALMDAERYSQKAVYMTPGGFTAGEGTYIDDIIKLAGFDTVAAEAGIKGWVPLPLEKMVVSPPDFVVATFFHDADIHVSSWSSSRHSVYKHLMGDLPIIHVPSRYLTCSGVFAIDAAEYIREQAIGLGITTKAAP</sequence>
<dbReference type="EMBL" id="JBHRSL010000010">
    <property type="protein sequence ID" value="MFC3052791.1"/>
    <property type="molecule type" value="Genomic_DNA"/>
</dbReference>